<organism evidence="3 4">
    <name type="scientific">Tectimicrobiota bacterium</name>
    <dbReference type="NCBI Taxonomy" id="2528274"/>
    <lineage>
        <taxon>Bacteria</taxon>
        <taxon>Pseudomonadati</taxon>
        <taxon>Nitrospinota/Tectimicrobiota group</taxon>
        <taxon>Candidatus Tectimicrobiota</taxon>
    </lineage>
</organism>
<dbReference type="Proteomes" id="UP000752292">
    <property type="component" value="Unassembled WGS sequence"/>
</dbReference>
<evidence type="ECO:0000313" key="3">
    <source>
        <dbReference type="EMBL" id="MBI4251963.1"/>
    </source>
</evidence>
<name>A0A933E9C9_UNCTE</name>
<sequence>MNVRFDHTHIIHRDLDAAVKFYQEVLGAKLLDRSERLGAPNYKLGIGGGLFSVRGVRTAELPMPPGAQPRLGVDHLGFYMEKGSYEGTVRRLREKGVRIIEEEDLPAARILYFYGPDGVVIELMEPK</sequence>
<dbReference type="AlphaFoldDB" id="A0A933E9C9"/>
<dbReference type="InterPro" id="IPR029068">
    <property type="entry name" value="Glyas_Bleomycin-R_OHBP_Dase"/>
</dbReference>
<dbReference type="PROSITE" id="PS51819">
    <property type="entry name" value="VOC"/>
    <property type="match status" value="1"/>
</dbReference>
<feature type="domain" description="VOC" evidence="2">
    <location>
        <begin position="4"/>
        <end position="126"/>
    </location>
</feature>
<dbReference type="Gene3D" id="3.10.180.10">
    <property type="entry name" value="2,3-Dihydroxybiphenyl 1,2-Dioxygenase, domain 1"/>
    <property type="match status" value="1"/>
</dbReference>
<dbReference type="InterPro" id="IPR051785">
    <property type="entry name" value="MMCE/EMCE_epimerase"/>
</dbReference>
<dbReference type="SUPFAM" id="SSF54593">
    <property type="entry name" value="Glyoxalase/Bleomycin resistance protein/Dihydroxybiphenyl dioxygenase"/>
    <property type="match status" value="1"/>
</dbReference>
<dbReference type="InterPro" id="IPR004360">
    <property type="entry name" value="Glyas_Fos-R_dOase_dom"/>
</dbReference>
<dbReference type="EMBL" id="JACQRX010000257">
    <property type="protein sequence ID" value="MBI4251963.1"/>
    <property type="molecule type" value="Genomic_DNA"/>
</dbReference>
<dbReference type="GO" id="GO:0004493">
    <property type="term" value="F:methylmalonyl-CoA epimerase activity"/>
    <property type="evidence" value="ECO:0007669"/>
    <property type="project" value="TreeGrafter"/>
</dbReference>
<dbReference type="GO" id="GO:0046491">
    <property type="term" value="P:L-methylmalonyl-CoA metabolic process"/>
    <property type="evidence" value="ECO:0007669"/>
    <property type="project" value="TreeGrafter"/>
</dbReference>
<comment type="caution">
    <text evidence="3">The sequence shown here is derived from an EMBL/GenBank/DDBJ whole genome shotgun (WGS) entry which is preliminary data.</text>
</comment>
<evidence type="ECO:0000313" key="4">
    <source>
        <dbReference type="Proteomes" id="UP000752292"/>
    </source>
</evidence>
<dbReference type="PANTHER" id="PTHR43048:SF3">
    <property type="entry name" value="METHYLMALONYL-COA EPIMERASE, MITOCHONDRIAL"/>
    <property type="match status" value="1"/>
</dbReference>
<dbReference type="Pfam" id="PF00903">
    <property type="entry name" value="Glyoxalase"/>
    <property type="match status" value="1"/>
</dbReference>
<proteinExistence type="predicted"/>
<dbReference type="GO" id="GO:0046872">
    <property type="term" value="F:metal ion binding"/>
    <property type="evidence" value="ECO:0007669"/>
    <property type="project" value="UniProtKB-KW"/>
</dbReference>
<reference evidence="3" key="1">
    <citation type="submission" date="2020-07" db="EMBL/GenBank/DDBJ databases">
        <title>Huge and variable diversity of episymbiotic CPR bacteria and DPANN archaea in groundwater ecosystems.</title>
        <authorList>
            <person name="He C.Y."/>
            <person name="Keren R."/>
            <person name="Whittaker M."/>
            <person name="Farag I.F."/>
            <person name="Doudna J."/>
            <person name="Cate J.H.D."/>
            <person name="Banfield J.F."/>
        </authorList>
    </citation>
    <scope>NUCLEOTIDE SEQUENCE</scope>
    <source>
        <strain evidence="3">NC_groundwater_1370_Ag_S-0.2um_69_93</strain>
    </source>
</reference>
<gene>
    <name evidence="3" type="ORF">HY618_05835</name>
</gene>
<protein>
    <submittedName>
        <fullName evidence="3">VOC family protein</fullName>
    </submittedName>
</protein>
<dbReference type="PANTHER" id="PTHR43048">
    <property type="entry name" value="METHYLMALONYL-COA EPIMERASE"/>
    <property type="match status" value="1"/>
</dbReference>
<evidence type="ECO:0000259" key="2">
    <source>
        <dbReference type="PROSITE" id="PS51819"/>
    </source>
</evidence>
<dbReference type="InterPro" id="IPR037523">
    <property type="entry name" value="VOC_core"/>
</dbReference>
<keyword evidence="1" id="KW-0479">Metal-binding</keyword>
<accession>A0A933E9C9</accession>
<evidence type="ECO:0000256" key="1">
    <source>
        <dbReference type="ARBA" id="ARBA00022723"/>
    </source>
</evidence>